<feature type="region of interest" description="Disordered" evidence="1">
    <location>
        <begin position="1"/>
        <end position="45"/>
    </location>
</feature>
<dbReference type="InParanoid" id="A0A0P0WIF2"/>
<name>A0A0P0WIF2_ORYSJ</name>
<reference evidence="3" key="1">
    <citation type="journal article" date="2005" name="Nature">
        <title>The map-based sequence of the rice genome.</title>
        <authorList>
            <consortium name="International rice genome sequencing project (IRGSP)"/>
            <person name="Matsumoto T."/>
            <person name="Wu J."/>
            <person name="Kanamori H."/>
            <person name="Katayose Y."/>
            <person name="Fujisawa M."/>
            <person name="Namiki N."/>
            <person name="Mizuno H."/>
            <person name="Yamamoto K."/>
            <person name="Antonio B.A."/>
            <person name="Baba T."/>
            <person name="Sakata K."/>
            <person name="Nagamura Y."/>
            <person name="Aoki H."/>
            <person name="Arikawa K."/>
            <person name="Arita K."/>
            <person name="Bito T."/>
            <person name="Chiden Y."/>
            <person name="Fujitsuka N."/>
            <person name="Fukunaka R."/>
            <person name="Hamada M."/>
            <person name="Harada C."/>
            <person name="Hayashi A."/>
            <person name="Hijishita S."/>
            <person name="Honda M."/>
            <person name="Hosokawa S."/>
            <person name="Ichikawa Y."/>
            <person name="Idonuma A."/>
            <person name="Iijima M."/>
            <person name="Ikeda M."/>
            <person name="Ikeno M."/>
            <person name="Ito K."/>
            <person name="Ito S."/>
            <person name="Ito T."/>
            <person name="Ito Y."/>
            <person name="Ito Y."/>
            <person name="Iwabuchi A."/>
            <person name="Kamiya K."/>
            <person name="Karasawa W."/>
            <person name="Kurita K."/>
            <person name="Katagiri S."/>
            <person name="Kikuta A."/>
            <person name="Kobayashi H."/>
            <person name="Kobayashi N."/>
            <person name="Machita K."/>
            <person name="Maehara T."/>
            <person name="Masukawa M."/>
            <person name="Mizubayashi T."/>
            <person name="Mukai Y."/>
            <person name="Nagasaki H."/>
            <person name="Nagata Y."/>
            <person name="Naito S."/>
            <person name="Nakashima M."/>
            <person name="Nakama Y."/>
            <person name="Nakamichi Y."/>
            <person name="Nakamura M."/>
            <person name="Meguro A."/>
            <person name="Negishi M."/>
            <person name="Ohta I."/>
            <person name="Ohta T."/>
            <person name="Okamoto M."/>
            <person name="Ono N."/>
            <person name="Saji S."/>
            <person name="Sakaguchi M."/>
            <person name="Sakai K."/>
            <person name="Shibata M."/>
            <person name="Shimokawa T."/>
            <person name="Song J."/>
            <person name="Takazaki Y."/>
            <person name="Terasawa K."/>
            <person name="Tsugane M."/>
            <person name="Tsuji K."/>
            <person name="Ueda S."/>
            <person name="Waki K."/>
            <person name="Yamagata H."/>
            <person name="Yamamoto M."/>
            <person name="Yamamoto S."/>
            <person name="Yamane H."/>
            <person name="Yoshiki S."/>
            <person name="Yoshihara R."/>
            <person name="Yukawa K."/>
            <person name="Zhong H."/>
            <person name="Yano M."/>
            <person name="Yuan Q."/>
            <person name="Ouyang S."/>
            <person name="Liu J."/>
            <person name="Jones K.M."/>
            <person name="Gansberger K."/>
            <person name="Moffat K."/>
            <person name="Hill J."/>
            <person name="Bera J."/>
            <person name="Fadrosh D."/>
            <person name="Jin S."/>
            <person name="Johri S."/>
            <person name="Kim M."/>
            <person name="Overton L."/>
            <person name="Reardon M."/>
            <person name="Tsitrin T."/>
            <person name="Vuong H."/>
            <person name="Weaver B."/>
            <person name="Ciecko A."/>
            <person name="Tallon L."/>
            <person name="Jackson J."/>
            <person name="Pai G."/>
            <person name="Aken S.V."/>
            <person name="Utterback T."/>
            <person name="Reidmuller S."/>
            <person name="Feldblyum T."/>
            <person name="Hsiao J."/>
            <person name="Zismann V."/>
            <person name="Iobst S."/>
            <person name="de Vazeille A.R."/>
            <person name="Buell C.R."/>
            <person name="Ying K."/>
            <person name="Li Y."/>
            <person name="Lu T."/>
            <person name="Huang Y."/>
            <person name="Zhao Q."/>
            <person name="Feng Q."/>
            <person name="Zhang L."/>
            <person name="Zhu J."/>
            <person name="Weng Q."/>
            <person name="Mu J."/>
            <person name="Lu Y."/>
            <person name="Fan D."/>
            <person name="Liu Y."/>
            <person name="Guan J."/>
            <person name="Zhang Y."/>
            <person name="Yu S."/>
            <person name="Liu X."/>
            <person name="Zhang Y."/>
            <person name="Hong G."/>
            <person name="Han B."/>
            <person name="Choisne N."/>
            <person name="Demange N."/>
            <person name="Orjeda G."/>
            <person name="Samain S."/>
            <person name="Cattolico L."/>
            <person name="Pelletier E."/>
            <person name="Couloux A."/>
            <person name="Segurens B."/>
            <person name="Wincker P."/>
            <person name="D'Hont A."/>
            <person name="Scarpelli C."/>
            <person name="Weissenbach J."/>
            <person name="Salanoubat M."/>
            <person name="Quetier F."/>
            <person name="Yu Y."/>
            <person name="Kim H.R."/>
            <person name="Rambo T."/>
            <person name="Currie J."/>
            <person name="Collura K."/>
            <person name="Luo M."/>
            <person name="Yang T."/>
            <person name="Ammiraju J.S.S."/>
            <person name="Engler F."/>
            <person name="Soderlund C."/>
            <person name="Wing R.A."/>
            <person name="Palmer L.E."/>
            <person name="de la Bastide M."/>
            <person name="Spiegel L."/>
            <person name="Nascimento L."/>
            <person name="Zutavern T."/>
            <person name="O'Shaughnessy A."/>
            <person name="Dike S."/>
            <person name="Dedhia N."/>
            <person name="Preston R."/>
            <person name="Balija V."/>
            <person name="McCombie W.R."/>
            <person name="Chow T."/>
            <person name="Chen H."/>
            <person name="Chung M."/>
            <person name="Chen C."/>
            <person name="Shaw J."/>
            <person name="Wu H."/>
            <person name="Hsiao K."/>
            <person name="Chao Y."/>
            <person name="Chu M."/>
            <person name="Cheng C."/>
            <person name="Hour A."/>
            <person name="Lee P."/>
            <person name="Lin S."/>
            <person name="Lin Y."/>
            <person name="Liou J."/>
            <person name="Liu S."/>
            <person name="Hsing Y."/>
            <person name="Raghuvanshi S."/>
            <person name="Mohanty A."/>
            <person name="Bharti A.K."/>
            <person name="Gaur A."/>
            <person name="Gupta V."/>
            <person name="Kumar D."/>
            <person name="Ravi V."/>
            <person name="Vij S."/>
            <person name="Kapur A."/>
            <person name="Khurana P."/>
            <person name="Khurana P."/>
            <person name="Khurana J.P."/>
            <person name="Tyagi A.K."/>
            <person name="Gaikwad K."/>
            <person name="Singh A."/>
            <person name="Dalal V."/>
            <person name="Srivastava S."/>
            <person name="Dixit A."/>
            <person name="Pal A.K."/>
            <person name="Ghazi I.A."/>
            <person name="Yadav M."/>
            <person name="Pandit A."/>
            <person name="Bhargava A."/>
            <person name="Sureshbabu K."/>
            <person name="Batra K."/>
            <person name="Sharma T.R."/>
            <person name="Mohapatra T."/>
            <person name="Singh N.K."/>
            <person name="Messing J."/>
            <person name="Nelson A.B."/>
            <person name="Fuks G."/>
            <person name="Kavchok S."/>
            <person name="Keizer G."/>
            <person name="Linton E."/>
            <person name="Llaca V."/>
            <person name="Song R."/>
            <person name="Tanyolac B."/>
            <person name="Young S."/>
            <person name="Ho-Il K."/>
            <person name="Hahn J.H."/>
            <person name="Sangsakoo G."/>
            <person name="Vanavichit A."/>
            <person name="de Mattos Luiz.A.T."/>
            <person name="Zimmer P.D."/>
            <person name="Malone G."/>
            <person name="Dellagostin O."/>
            <person name="de Oliveira A.C."/>
            <person name="Bevan M."/>
            <person name="Bancroft I."/>
            <person name="Minx P."/>
            <person name="Cordum H."/>
            <person name="Wilson R."/>
            <person name="Cheng Z."/>
            <person name="Jin W."/>
            <person name="Jiang J."/>
            <person name="Leong S.A."/>
            <person name="Iwama H."/>
            <person name="Gojobori T."/>
            <person name="Itoh T."/>
            <person name="Niimura Y."/>
            <person name="Fujii Y."/>
            <person name="Habara T."/>
            <person name="Sakai H."/>
            <person name="Sato Y."/>
            <person name="Wilson G."/>
            <person name="Kumar K."/>
            <person name="McCouch S."/>
            <person name="Juretic N."/>
            <person name="Hoen D."/>
            <person name="Wright S."/>
            <person name="Bruskiewich R."/>
            <person name="Bureau T."/>
            <person name="Miyao A."/>
            <person name="Hirochika H."/>
            <person name="Nishikawa T."/>
            <person name="Kadowaki K."/>
            <person name="Sugiura M."/>
            <person name="Burr B."/>
            <person name="Sasaki T."/>
        </authorList>
    </citation>
    <scope>NUCLEOTIDE SEQUENCE [LARGE SCALE GENOMIC DNA]</scope>
    <source>
        <strain evidence="3">cv. Nipponbare</strain>
    </source>
</reference>
<evidence type="ECO:0000313" key="2">
    <source>
        <dbReference type="EMBL" id="BAS92474.1"/>
    </source>
</evidence>
<dbReference type="AlphaFoldDB" id="A0A0P0WIF2"/>
<feature type="compositionally biased region" description="Low complexity" evidence="1">
    <location>
        <begin position="1"/>
        <end position="18"/>
    </location>
</feature>
<dbReference type="Proteomes" id="UP000059680">
    <property type="component" value="Chromosome 5"/>
</dbReference>
<gene>
    <name evidence="2" type="ordered locus">Os05g0169801</name>
    <name evidence="2" type="ORF">OSNPB_050169801</name>
</gene>
<dbReference type="PaxDb" id="39947-A0A0P0WIF2"/>
<protein>
    <submittedName>
        <fullName evidence="2">Os05g0169801 protein</fullName>
    </submittedName>
</protein>
<organism evidence="2 3">
    <name type="scientific">Oryza sativa subsp. japonica</name>
    <name type="common">Rice</name>
    <dbReference type="NCBI Taxonomy" id="39947"/>
    <lineage>
        <taxon>Eukaryota</taxon>
        <taxon>Viridiplantae</taxon>
        <taxon>Streptophyta</taxon>
        <taxon>Embryophyta</taxon>
        <taxon>Tracheophyta</taxon>
        <taxon>Spermatophyta</taxon>
        <taxon>Magnoliopsida</taxon>
        <taxon>Liliopsida</taxon>
        <taxon>Poales</taxon>
        <taxon>Poaceae</taxon>
        <taxon>BOP clade</taxon>
        <taxon>Oryzoideae</taxon>
        <taxon>Oryzeae</taxon>
        <taxon>Oryzinae</taxon>
        <taxon>Oryza</taxon>
        <taxon>Oryza sativa</taxon>
    </lineage>
</organism>
<sequence length="137" mass="14141">MISSSSSSTGTPASASESPPSPTSPNLLHGKVHGRGGESSETKAELDAVAECSPVSRRCHFSHAEWHRQQNCCDLGGEAEANAEESPTKDGNGHVDSGAAGRHAGDVGEAAEDHGRAAAAASRDPRRRSAEVSRPEM</sequence>
<feature type="region of interest" description="Disordered" evidence="1">
    <location>
        <begin position="80"/>
        <end position="137"/>
    </location>
</feature>
<keyword evidence="3" id="KW-1185">Reference proteome</keyword>
<feature type="compositionally biased region" description="Basic and acidic residues" evidence="1">
    <location>
        <begin position="103"/>
        <end position="116"/>
    </location>
</feature>
<evidence type="ECO:0000256" key="1">
    <source>
        <dbReference type="SAM" id="MobiDB-lite"/>
    </source>
</evidence>
<proteinExistence type="predicted"/>
<reference evidence="2 3" key="3">
    <citation type="journal article" date="2013" name="Rice">
        <title>Improvement of the Oryza sativa Nipponbare reference genome using next generation sequence and optical map data.</title>
        <authorList>
            <person name="Kawahara Y."/>
            <person name="de la Bastide M."/>
            <person name="Hamilton J.P."/>
            <person name="Kanamori H."/>
            <person name="McCombie W.R."/>
            <person name="Ouyang S."/>
            <person name="Schwartz D.C."/>
            <person name="Tanaka T."/>
            <person name="Wu J."/>
            <person name="Zhou S."/>
            <person name="Childs K.L."/>
            <person name="Davidson R.M."/>
            <person name="Lin H."/>
            <person name="Quesada-Ocampo L."/>
            <person name="Vaillancourt B."/>
            <person name="Sakai H."/>
            <person name="Lee S.S."/>
            <person name="Kim J."/>
            <person name="Numa H."/>
            <person name="Itoh T."/>
            <person name="Buell C.R."/>
            <person name="Matsumoto T."/>
        </authorList>
    </citation>
    <scope>NUCLEOTIDE SEQUENCE [LARGE SCALE GENOMIC DNA]</scope>
    <source>
        <strain evidence="3">cv. Nipponbare</strain>
    </source>
</reference>
<reference evidence="2 3" key="2">
    <citation type="journal article" date="2013" name="Plant Cell Physiol.">
        <title>Rice Annotation Project Database (RAP-DB): an integrative and interactive database for rice genomics.</title>
        <authorList>
            <person name="Sakai H."/>
            <person name="Lee S.S."/>
            <person name="Tanaka T."/>
            <person name="Numa H."/>
            <person name="Kim J."/>
            <person name="Kawahara Y."/>
            <person name="Wakimoto H."/>
            <person name="Yang C.C."/>
            <person name="Iwamoto M."/>
            <person name="Abe T."/>
            <person name="Yamada Y."/>
            <person name="Muto A."/>
            <person name="Inokuchi H."/>
            <person name="Ikemura T."/>
            <person name="Matsumoto T."/>
            <person name="Sasaki T."/>
            <person name="Itoh T."/>
        </authorList>
    </citation>
    <scope>NUCLEOTIDE SEQUENCE [LARGE SCALE GENOMIC DNA]</scope>
    <source>
        <strain evidence="3">cv. Nipponbare</strain>
    </source>
</reference>
<feature type="compositionally biased region" description="Basic and acidic residues" evidence="1">
    <location>
        <begin position="123"/>
        <end position="137"/>
    </location>
</feature>
<evidence type="ECO:0000313" key="3">
    <source>
        <dbReference type="Proteomes" id="UP000059680"/>
    </source>
</evidence>
<dbReference type="EMBL" id="AP014961">
    <property type="protein sequence ID" value="BAS92474.1"/>
    <property type="molecule type" value="Genomic_DNA"/>
</dbReference>
<accession>A0A0P0WIF2</accession>
<feature type="compositionally biased region" description="Basic and acidic residues" evidence="1">
    <location>
        <begin position="35"/>
        <end position="45"/>
    </location>
</feature>